<dbReference type="Proteomes" id="UP001190700">
    <property type="component" value="Unassembled WGS sequence"/>
</dbReference>
<proteinExistence type="predicted"/>
<protein>
    <submittedName>
        <fullName evidence="1">Uncharacterized protein</fullName>
    </submittedName>
</protein>
<evidence type="ECO:0000313" key="1">
    <source>
        <dbReference type="EMBL" id="KAK3262606.1"/>
    </source>
</evidence>
<name>A0AAE0KVS9_9CHLO</name>
<reference evidence="1 2" key="1">
    <citation type="journal article" date="2015" name="Genome Biol. Evol.">
        <title>Comparative Genomics of a Bacterivorous Green Alga Reveals Evolutionary Causalities and Consequences of Phago-Mixotrophic Mode of Nutrition.</title>
        <authorList>
            <person name="Burns J.A."/>
            <person name="Paasch A."/>
            <person name="Narechania A."/>
            <person name="Kim E."/>
        </authorList>
    </citation>
    <scope>NUCLEOTIDE SEQUENCE [LARGE SCALE GENOMIC DNA]</scope>
    <source>
        <strain evidence="1 2">PLY_AMNH</strain>
    </source>
</reference>
<comment type="caution">
    <text evidence="1">The sequence shown here is derived from an EMBL/GenBank/DDBJ whole genome shotgun (WGS) entry which is preliminary data.</text>
</comment>
<dbReference type="EMBL" id="LGRX02016075">
    <property type="protein sequence ID" value="KAK3262606.1"/>
    <property type="molecule type" value="Genomic_DNA"/>
</dbReference>
<sequence>MAEKTDKSQLPETLITSDLIRSSDKALAFLSNTILAHDFREQHNDIAYYFKAPLAFIDADLKEDALQALVHARTFTKHGLTESNCRDPVYRTEYPAYCQAWLATAASELGLLDEASSELQHVDKYVDTIQRAATVRQPFVANGSADTNMTDIFATAVVANVYHHCGDMSKTKALAHKIIECVRKQPQSDSKFFLRMSGTGELITDIAEDLADRGFYVIDSERPDQLYFMLGFPLIILARLFKLTGDEEYLNGARLLLAFLKLCDRECIVMSTDIEKIKSEMKNEKLHYLHSSIWAHKVARGLALLASAKSCPDSVREDCMRMATTIGRHFMARQLPNGCFSVDGSELATMRNVDQTSELACWLRGIGTDLAEAAHHHLQSCGMSTDVTPP</sequence>
<dbReference type="InterPro" id="IPR008928">
    <property type="entry name" value="6-hairpin_glycosidase_sf"/>
</dbReference>
<dbReference type="AlphaFoldDB" id="A0AAE0KVS9"/>
<dbReference type="GO" id="GO:0005975">
    <property type="term" value="P:carbohydrate metabolic process"/>
    <property type="evidence" value="ECO:0007669"/>
    <property type="project" value="InterPro"/>
</dbReference>
<accession>A0AAE0KVS9</accession>
<evidence type="ECO:0000313" key="2">
    <source>
        <dbReference type="Proteomes" id="UP001190700"/>
    </source>
</evidence>
<keyword evidence="2" id="KW-1185">Reference proteome</keyword>
<dbReference type="SUPFAM" id="SSF48208">
    <property type="entry name" value="Six-hairpin glycosidases"/>
    <property type="match status" value="1"/>
</dbReference>
<gene>
    <name evidence="1" type="ORF">CYMTET_28549</name>
</gene>
<organism evidence="1 2">
    <name type="scientific">Cymbomonas tetramitiformis</name>
    <dbReference type="NCBI Taxonomy" id="36881"/>
    <lineage>
        <taxon>Eukaryota</taxon>
        <taxon>Viridiplantae</taxon>
        <taxon>Chlorophyta</taxon>
        <taxon>Pyramimonadophyceae</taxon>
        <taxon>Pyramimonadales</taxon>
        <taxon>Pyramimonadaceae</taxon>
        <taxon>Cymbomonas</taxon>
    </lineage>
</organism>